<evidence type="ECO:0000313" key="1">
    <source>
        <dbReference type="EMBL" id="WMV33372.1"/>
    </source>
</evidence>
<keyword evidence="2" id="KW-1185">Reference proteome</keyword>
<sequence length="70" mass="7950">MFTASDKHGAQLQGNAFHVASPRKDIIMKWFFIGILFMDVRSSDGILNLRCSSDDYGKPNMSRISQHMET</sequence>
<gene>
    <name evidence="1" type="ORF">MTR67_026757</name>
</gene>
<name>A0AAF0QZJ7_SOLVR</name>
<proteinExistence type="predicted"/>
<organism evidence="1 2">
    <name type="scientific">Solanum verrucosum</name>
    <dbReference type="NCBI Taxonomy" id="315347"/>
    <lineage>
        <taxon>Eukaryota</taxon>
        <taxon>Viridiplantae</taxon>
        <taxon>Streptophyta</taxon>
        <taxon>Embryophyta</taxon>
        <taxon>Tracheophyta</taxon>
        <taxon>Spermatophyta</taxon>
        <taxon>Magnoliopsida</taxon>
        <taxon>eudicotyledons</taxon>
        <taxon>Gunneridae</taxon>
        <taxon>Pentapetalae</taxon>
        <taxon>asterids</taxon>
        <taxon>lamiids</taxon>
        <taxon>Solanales</taxon>
        <taxon>Solanaceae</taxon>
        <taxon>Solanoideae</taxon>
        <taxon>Solaneae</taxon>
        <taxon>Solanum</taxon>
    </lineage>
</organism>
<dbReference type="Proteomes" id="UP001234989">
    <property type="component" value="Chromosome 6"/>
</dbReference>
<dbReference type="AlphaFoldDB" id="A0AAF0QZJ7"/>
<accession>A0AAF0QZJ7</accession>
<reference evidence="1" key="1">
    <citation type="submission" date="2023-08" db="EMBL/GenBank/DDBJ databases">
        <title>A de novo genome assembly of Solanum verrucosum Schlechtendal, a Mexican diploid species geographically isolated from the other diploid A-genome species in potato relatives.</title>
        <authorList>
            <person name="Hosaka K."/>
        </authorList>
    </citation>
    <scope>NUCLEOTIDE SEQUENCE</scope>
    <source>
        <tissue evidence="1">Young leaves</tissue>
    </source>
</reference>
<dbReference type="EMBL" id="CP133617">
    <property type="protein sequence ID" value="WMV33372.1"/>
    <property type="molecule type" value="Genomic_DNA"/>
</dbReference>
<evidence type="ECO:0000313" key="2">
    <source>
        <dbReference type="Proteomes" id="UP001234989"/>
    </source>
</evidence>
<protein>
    <submittedName>
        <fullName evidence="1">Uncharacterized protein</fullName>
    </submittedName>
</protein>